<dbReference type="Proteomes" id="UP000003503">
    <property type="component" value="Unassembled WGS sequence"/>
</dbReference>
<evidence type="ECO:0000259" key="15">
    <source>
        <dbReference type="Pfam" id="PF10458"/>
    </source>
</evidence>
<evidence type="ECO:0000256" key="5">
    <source>
        <dbReference type="ARBA" id="ARBA00022741"/>
    </source>
</evidence>
<evidence type="ECO:0000259" key="13">
    <source>
        <dbReference type="Pfam" id="PF00133"/>
    </source>
</evidence>
<keyword evidence="6 12" id="KW-0067">ATP-binding</keyword>
<dbReference type="GO" id="GO:0006438">
    <property type="term" value="P:valyl-tRNA aminoacylation"/>
    <property type="evidence" value="ECO:0007669"/>
    <property type="project" value="UniProtKB-UniRule"/>
</dbReference>
<accession>F2BVV4</accession>
<dbReference type="NCBIfam" id="NF004349">
    <property type="entry name" value="PRK05729.1"/>
    <property type="match status" value="1"/>
</dbReference>
<dbReference type="Gene3D" id="1.10.287.380">
    <property type="entry name" value="Valyl-tRNA synthetase, C-terminal domain"/>
    <property type="match status" value="1"/>
</dbReference>
<dbReference type="HOGENOM" id="CLU_001493_0_2_9"/>
<sequence length="906" mass="105896">MVPRKVSFVLWDERVFLFKGEEHMQEVKGLDKYNPGEIEGKLYEFWEKNNVFHDEPDSSKEPYSIVLPPPNVTGQLHMGHALDGTLQDILIRYKRMQGYNVMWLPGKDHAGIATQVKVEKQIAKEGLTKYDLGREKFLERVWQWKEKYGNTIGKQIRKLGSSCDWTRERFTMDDVCAKAVREVFITLYEKGLIYRGFRITNWCPRCQTALSDIEVEHENEDGKLYYVNYPIVGSDEYIQIATTRPETMPGDTAVAVNPDDERYVHLIGKMLKLPTTNREIPVISDEYVDKEYGTGCVKITPAHDPNDFEVGSRHNLETLIIMNKDGTLNENSGKYNGMDRYEARKQIIKDLEEQGLLVKTETKEHAVGHCSRCETVIEPLTTRQWFVKMKPLAKPAMDAVTSGKTKFVPERFTNIYIQWLENIHDWCISRQLWWGHRIPVWYCEECKETIASRTDITECTNCGSKKINQDPDVLDTWFSSALWPFSTMGWPEKTETLKQWYPTSTMVTGYDIIFFWVARMMFMSMEFMHEIPFKYVFIHGLVRDSQGRKMSKSLGNGIDPLEVIEKYGADALRFTLVTGNTPGNDMRFYYERVEGNRNFANKLWNATKFTLMNLDNYDKNFIPEEKDYALADKWILEKLAKTEEFVSRNLDKYELGEAADSIYNFAWNCFCDWYIETAKSRLYAEHCRDRQVTQYVLVYTLTRMLALLHPFMPFITEHLWQHLPHEGKTLARAEWPKVSEKLRFEKEEEQMERIMEIIKAIRNMRAEAGVIPAKTCRIKIHVTRENLKNCIENHKSYFEKLANVESIEFLNSDEDKPENALTAVVTNSDIYMELKGLIDTKKETERINKTREVLEKEIARAEGKLKNKGFIAKAPAAVVNKEKEKLEEFKEQMKSLEERLKFLTKI</sequence>
<dbReference type="STRING" id="888062.HMPREF9083_0321"/>
<feature type="short sequence motif" description="'KMSKS' region" evidence="12">
    <location>
        <begin position="549"/>
        <end position="553"/>
    </location>
</feature>
<evidence type="ECO:0000256" key="9">
    <source>
        <dbReference type="ARBA" id="ARBA00023146"/>
    </source>
</evidence>
<dbReference type="EMBL" id="AFBB01000006">
    <property type="protein sequence ID" value="EGF15630.1"/>
    <property type="molecule type" value="Genomic_DNA"/>
</dbReference>
<dbReference type="FunFam" id="3.90.740.10:FF:000005">
    <property type="entry name" value="Valine--tRNA ligase, mitochondrial"/>
    <property type="match status" value="1"/>
</dbReference>
<dbReference type="FunFam" id="1.10.287.380:FF:000001">
    <property type="entry name" value="Valine--tRNA ligase"/>
    <property type="match status" value="1"/>
</dbReference>
<name>F2BVV4_9FIRM</name>
<dbReference type="InterPro" id="IPR033705">
    <property type="entry name" value="Anticodon_Ia_Val"/>
</dbReference>
<dbReference type="SUPFAM" id="SSF47323">
    <property type="entry name" value="Anticodon-binding domain of a subclass of class I aminoacyl-tRNA synthetases"/>
    <property type="match status" value="1"/>
</dbReference>
<evidence type="ECO:0000259" key="14">
    <source>
        <dbReference type="Pfam" id="PF08264"/>
    </source>
</evidence>
<dbReference type="PANTHER" id="PTHR11946:SF93">
    <property type="entry name" value="VALINE--TRNA LIGASE, CHLOROPLASTIC_MITOCHONDRIAL 2"/>
    <property type="match status" value="1"/>
</dbReference>
<dbReference type="InterPro" id="IPR037118">
    <property type="entry name" value="Val-tRNA_synth_C_sf"/>
</dbReference>
<evidence type="ECO:0000256" key="2">
    <source>
        <dbReference type="ARBA" id="ARBA00011245"/>
    </source>
</evidence>
<evidence type="ECO:0000256" key="4">
    <source>
        <dbReference type="ARBA" id="ARBA00022598"/>
    </source>
</evidence>
<dbReference type="FunFam" id="3.40.50.620:FF:000032">
    <property type="entry name" value="Valine--tRNA ligase"/>
    <property type="match status" value="1"/>
</dbReference>
<dbReference type="EC" id="6.1.1.9" evidence="12"/>
<evidence type="ECO:0000256" key="3">
    <source>
        <dbReference type="ARBA" id="ARBA00022490"/>
    </source>
</evidence>
<dbReference type="InterPro" id="IPR002303">
    <property type="entry name" value="Valyl-tRNA_ligase"/>
</dbReference>
<comment type="similarity">
    <text evidence="11 12">Belongs to the class-I aminoacyl-tRNA synthetase family. ValS type 1 subfamily.</text>
</comment>
<comment type="function">
    <text evidence="12">Catalyzes the attachment of valine to tRNA(Val). As ValRS can inadvertently accommodate and process structurally similar amino acids such as threonine, to avoid such errors, it has a 'posttransfer' editing activity that hydrolyzes mischarged Thr-tRNA(Val) in a tRNA-dependent manner.</text>
</comment>
<evidence type="ECO:0000256" key="10">
    <source>
        <dbReference type="ARBA" id="ARBA00047552"/>
    </source>
</evidence>
<dbReference type="SUPFAM" id="SSF50677">
    <property type="entry name" value="ValRS/IleRS/LeuRS editing domain"/>
    <property type="match status" value="1"/>
</dbReference>
<evidence type="ECO:0000256" key="11">
    <source>
        <dbReference type="ARBA" id="ARBA00060830"/>
    </source>
</evidence>
<dbReference type="Gene3D" id="1.10.730.10">
    <property type="entry name" value="Isoleucyl-tRNA Synthetase, Domain 1"/>
    <property type="match status" value="1"/>
</dbReference>
<keyword evidence="5 12" id="KW-0547">Nucleotide-binding</keyword>
<dbReference type="Gene3D" id="3.90.740.10">
    <property type="entry name" value="Valyl/Leucyl/Isoleucyl-tRNA synthetase, editing domain"/>
    <property type="match status" value="1"/>
</dbReference>
<dbReference type="PROSITE" id="PS00178">
    <property type="entry name" value="AA_TRNA_LIGASE_I"/>
    <property type="match status" value="1"/>
</dbReference>
<evidence type="ECO:0000313" key="17">
    <source>
        <dbReference type="Proteomes" id="UP000003503"/>
    </source>
</evidence>
<comment type="subcellular location">
    <subcellularLocation>
        <location evidence="1 12">Cytoplasm</location>
    </subcellularLocation>
</comment>
<dbReference type="GO" id="GO:0002161">
    <property type="term" value="F:aminoacyl-tRNA deacylase activity"/>
    <property type="evidence" value="ECO:0007669"/>
    <property type="project" value="InterPro"/>
</dbReference>
<evidence type="ECO:0000256" key="7">
    <source>
        <dbReference type="ARBA" id="ARBA00022917"/>
    </source>
</evidence>
<dbReference type="Pfam" id="PF00133">
    <property type="entry name" value="tRNA-synt_1"/>
    <property type="match status" value="1"/>
</dbReference>
<organism evidence="16 17">
    <name type="scientific">Dialister micraerophilus DSM 19965</name>
    <dbReference type="NCBI Taxonomy" id="888062"/>
    <lineage>
        <taxon>Bacteria</taxon>
        <taxon>Bacillati</taxon>
        <taxon>Bacillota</taxon>
        <taxon>Negativicutes</taxon>
        <taxon>Veillonellales</taxon>
        <taxon>Veillonellaceae</taxon>
        <taxon>Dialister</taxon>
    </lineage>
</organism>
<comment type="caution">
    <text evidence="16">The sequence shown here is derived from an EMBL/GenBank/DDBJ whole genome shotgun (WGS) entry which is preliminary data.</text>
</comment>
<protein>
    <recommendedName>
        <fullName evidence="12">Valine--tRNA ligase</fullName>
        <ecNumber evidence="12">6.1.1.9</ecNumber>
    </recommendedName>
    <alternativeName>
        <fullName evidence="12">Valyl-tRNA synthetase</fullName>
        <shortName evidence="12">ValRS</shortName>
    </alternativeName>
</protein>
<dbReference type="InterPro" id="IPR002300">
    <property type="entry name" value="aa-tRNA-synth_Ia"/>
</dbReference>
<dbReference type="InterPro" id="IPR009080">
    <property type="entry name" value="tRNAsynth_Ia_anticodon-bd"/>
</dbReference>
<comment type="domain">
    <text evidence="12">The C-terminal coiled-coil domain is crucial for aminoacylation activity.</text>
</comment>
<dbReference type="CDD" id="cd07962">
    <property type="entry name" value="Anticodon_Ia_Val"/>
    <property type="match status" value="1"/>
</dbReference>
<comment type="subunit">
    <text evidence="2 12">Monomer.</text>
</comment>
<keyword evidence="8 12" id="KW-0175">Coiled coil</keyword>
<dbReference type="FunFam" id="3.40.50.620:FF:000098">
    <property type="entry name" value="Valine--tRNA ligase"/>
    <property type="match status" value="1"/>
</dbReference>
<keyword evidence="17" id="KW-1185">Reference proteome</keyword>
<feature type="coiled-coil region" evidence="12">
    <location>
        <begin position="837"/>
        <end position="906"/>
    </location>
</feature>
<dbReference type="Pfam" id="PF08264">
    <property type="entry name" value="Anticodon_1"/>
    <property type="match status" value="1"/>
</dbReference>
<dbReference type="InterPro" id="IPR019499">
    <property type="entry name" value="Val-tRNA_synth_tRNA-bd"/>
</dbReference>
<keyword evidence="7 12" id="KW-0648">Protein biosynthesis</keyword>
<dbReference type="CDD" id="cd00817">
    <property type="entry name" value="ValRS_core"/>
    <property type="match status" value="1"/>
</dbReference>
<evidence type="ECO:0000256" key="6">
    <source>
        <dbReference type="ARBA" id="ARBA00022840"/>
    </source>
</evidence>
<dbReference type="FunFam" id="1.10.730.10:FF:000014">
    <property type="entry name" value="Valine--tRNA ligase"/>
    <property type="match status" value="1"/>
</dbReference>
<dbReference type="HAMAP" id="MF_02004">
    <property type="entry name" value="Val_tRNA_synth_type1"/>
    <property type="match status" value="1"/>
</dbReference>
<dbReference type="PANTHER" id="PTHR11946">
    <property type="entry name" value="VALYL-TRNA SYNTHETASES"/>
    <property type="match status" value="1"/>
</dbReference>
<comment type="catalytic activity">
    <reaction evidence="10 12">
        <text>tRNA(Val) + L-valine + ATP = L-valyl-tRNA(Val) + AMP + diphosphate</text>
        <dbReference type="Rhea" id="RHEA:10704"/>
        <dbReference type="Rhea" id="RHEA-COMP:9672"/>
        <dbReference type="Rhea" id="RHEA-COMP:9708"/>
        <dbReference type="ChEBI" id="CHEBI:30616"/>
        <dbReference type="ChEBI" id="CHEBI:33019"/>
        <dbReference type="ChEBI" id="CHEBI:57762"/>
        <dbReference type="ChEBI" id="CHEBI:78442"/>
        <dbReference type="ChEBI" id="CHEBI:78537"/>
        <dbReference type="ChEBI" id="CHEBI:456215"/>
        <dbReference type="EC" id="6.1.1.9"/>
    </reaction>
</comment>
<keyword evidence="9 12" id="KW-0030">Aminoacyl-tRNA synthetase</keyword>
<dbReference type="Gene3D" id="3.40.50.620">
    <property type="entry name" value="HUPs"/>
    <property type="match status" value="2"/>
</dbReference>
<dbReference type="GO" id="GO:0005829">
    <property type="term" value="C:cytosol"/>
    <property type="evidence" value="ECO:0007669"/>
    <property type="project" value="TreeGrafter"/>
</dbReference>
<proteinExistence type="inferred from homology"/>
<dbReference type="Pfam" id="PF10458">
    <property type="entry name" value="Val_tRNA-synt_C"/>
    <property type="match status" value="1"/>
</dbReference>
<dbReference type="InterPro" id="IPR014729">
    <property type="entry name" value="Rossmann-like_a/b/a_fold"/>
</dbReference>
<dbReference type="InterPro" id="IPR009008">
    <property type="entry name" value="Val/Leu/Ile-tRNA-synth_edit"/>
</dbReference>
<dbReference type="GO" id="GO:0004832">
    <property type="term" value="F:valine-tRNA ligase activity"/>
    <property type="evidence" value="ECO:0007669"/>
    <property type="project" value="UniProtKB-UniRule"/>
</dbReference>
<dbReference type="PRINTS" id="PR00986">
    <property type="entry name" value="TRNASYNTHVAL"/>
</dbReference>
<feature type="domain" description="Valyl-tRNA synthetase tRNA-binding arm" evidence="15">
    <location>
        <begin position="839"/>
        <end position="903"/>
    </location>
</feature>
<comment type="domain">
    <text evidence="12">ValRS has two distinct active sites: one for aminoacylation and one for editing. The misactivated threonine is translocated from the active site to the editing site.</text>
</comment>
<keyword evidence="3 12" id="KW-0963">Cytoplasm</keyword>
<feature type="short sequence motif" description="'HIGH' region" evidence="12">
    <location>
        <begin position="70"/>
        <end position="80"/>
    </location>
</feature>
<feature type="domain" description="Methionyl/Valyl/Leucyl/Isoleucyl-tRNA synthetase anticodon-binding" evidence="14">
    <location>
        <begin position="632"/>
        <end position="779"/>
    </location>
</feature>
<dbReference type="NCBIfam" id="TIGR00422">
    <property type="entry name" value="valS"/>
    <property type="match status" value="1"/>
</dbReference>
<dbReference type="SUPFAM" id="SSF46589">
    <property type="entry name" value="tRNA-binding arm"/>
    <property type="match status" value="1"/>
</dbReference>
<reference evidence="16 17" key="1">
    <citation type="submission" date="2011-02" db="EMBL/GenBank/DDBJ databases">
        <authorList>
            <person name="Muzny D."/>
            <person name="Qin X."/>
            <person name="Deng J."/>
            <person name="Jiang H."/>
            <person name="Liu Y."/>
            <person name="Qu J."/>
            <person name="Song X.-Z."/>
            <person name="Zhang L."/>
            <person name="Thornton R."/>
            <person name="Coyle M."/>
            <person name="Francisco L."/>
            <person name="Jackson L."/>
            <person name="Javaid M."/>
            <person name="Korchina V."/>
            <person name="Kovar C."/>
            <person name="Mata R."/>
            <person name="Mathew T."/>
            <person name="Ngo R."/>
            <person name="Nguyen L."/>
            <person name="Nguyen N."/>
            <person name="Okwuonu G."/>
            <person name="Ongeri F."/>
            <person name="Pham C."/>
            <person name="Simmons D."/>
            <person name="Wilczek-Boney K."/>
            <person name="Hale W."/>
            <person name="Jakkamsetti A."/>
            <person name="Pham P."/>
            <person name="Ruth R."/>
            <person name="San Lucas F."/>
            <person name="Warren J."/>
            <person name="Zhang J."/>
            <person name="Zhao Z."/>
            <person name="Zhou C."/>
            <person name="Zhu D."/>
            <person name="Lee S."/>
            <person name="Bess C."/>
            <person name="Blankenburg K."/>
            <person name="Forbes L."/>
            <person name="Fu Q."/>
            <person name="Gubbala S."/>
            <person name="Hirani K."/>
            <person name="Jayaseelan J.C."/>
            <person name="Lara F."/>
            <person name="Munidasa M."/>
            <person name="Palculict T."/>
            <person name="Patil S."/>
            <person name="Pu L.-L."/>
            <person name="Saada N."/>
            <person name="Tang L."/>
            <person name="Weissenberger G."/>
            <person name="Zhu Y."/>
            <person name="Hemphill L."/>
            <person name="Shang Y."/>
            <person name="Youmans B."/>
            <person name="Ayvaz T."/>
            <person name="Ross M."/>
            <person name="Santibanez J."/>
            <person name="Aqrawi P."/>
            <person name="Gross S."/>
            <person name="Joshi V."/>
            <person name="Fowler G."/>
            <person name="Nazareth L."/>
            <person name="Reid J."/>
            <person name="Worley K."/>
            <person name="Petrosino J."/>
            <person name="Highlander S."/>
            <person name="Gibbs R."/>
        </authorList>
    </citation>
    <scope>NUCLEOTIDE SEQUENCE [LARGE SCALE GENOMIC DNA]</scope>
    <source>
        <strain evidence="16 17">DSM 19965</strain>
    </source>
</reference>
<dbReference type="InterPro" id="IPR001412">
    <property type="entry name" value="aa-tRNA-synth_I_CS"/>
</dbReference>
<dbReference type="SUPFAM" id="SSF52374">
    <property type="entry name" value="Nucleotidylyl transferase"/>
    <property type="match status" value="1"/>
</dbReference>
<feature type="binding site" evidence="12">
    <location>
        <position position="552"/>
    </location>
    <ligand>
        <name>ATP</name>
        <dbReference type="ChEBI" id="CHEBI:30616"/>
    </ligand>
</feature>
<dbReference type="GO" id="GO:0005524">
    <property type="term" value="F:ATP binding"/>
    <property type="evidence" value="ECO:0007669"/>
    <property type="project" value="UniProtKB-UniRule"/>
</dbReference>
<evidence type="ECO:0000256" key="8">
    <source>
        <dbReference type="ARBA" id="ARBA00023054"/>
    </source>
</evidence>
<evidence type="ECO:0000256" key="12">
    <source>
        <dbReference type="HAMAP-Rule" id="MF_02004"/>
    </source>
</evidence>
<dbReference type="InterPro" id="IPR013155">
    <property type="entry name" value="M/V/L/I-tRNA-synth_anticd-bd"/>
</dbReference>
<feature type="domain" description="Aminoacyl-tRNA synthetase class Ia" evidence="13">
    <location>
        <begin position="41"/>
        <end position="587"/>
    </location>
</feature>
<dbReference type="eggNOG" id="COG0525">
    <property type="taxonomic scope" value="Bacteria"/>
</dbReference>
<dbReference type="AlphaFoldDB" id="F2BVV4"/>
<evidence type="ECO:0000313" key="16">
    <source>
        <dbReference type="EMBL" id="EGF15630.1"/>
    </source>
</evidence>
<gene>
    <name evidence="12 16" type="primary">valS</name>
    <name evidence="16" type="ORF">HMPREF9083_0321</name>
</gene>
<keyword evidence="4 12" id="KW-0436">Ligase</keyword>
<evidence type="ECO:0000256" key="1">
    <source>
        <dbReference type="ARBA" id="ARBA00004496"/>
    </source>
</evidence>
<dbReference type="InterPro" id="IPR010978">
    <property type="entry name" value="tRNA-bd_arm"/>
</dbReference>